<evidence type="ECO:0000313" key="17">
    <source>
        <dbReference type="Proteomes" id="UP000631391"/>
    </source>
</evidence>
<keyword evidence="4" id="KW-0812">Transmembrane</keyword>
<dbReference type="GO" id="GO:0005634">
    <property type="term" value="C:nucleus"/>
    <property type="evidence" value="ECO:0007669"/>
    <property type="project" value="UniProtKB-SubCell"/>
</dbReference>
<name>A0A851B0P9_PICGY</name>
<gene>
    <name evidence="16" type="primary">Atf6</name>
    <name evidence="16" type="ORF">PICGYM_R13423</name>
</gene>
<dbReference type="Pfam" id="PF00170">
    <property type="entry name" value="bZIP_1"/>
    <property type="match status" value="1"/>
</dbReference>
<dbReference type="InterPro" id="IPR046347">
    <property type="entry name" value="bZIP_sf"/>
</dbReference>
<dbReference type="GO" id="GO:0030968">
    <property type="term" value="P:endoplasmic reticulum unfolded protein response"/>
    <property type="evidence" value="ECO:0007669"/>
    <property type="project" value="TreeGrafter"/>
</dbReference>
<dbReference type="PROSITE" id="PS50217">
    <property type="entry name" value="BZIP"/>
    <property type="match status" value="1"/>
</dbReference>
<keyword evidence="6" id="KW-1133">Transmembrane helix</keyword>
<accession>A0A851B0P9</accession>
<comment type="subcellular location">
    <subcellularLocation>
        <location evidence="2">Endoplasmic reticulum membrane</location>
        <topology evidence="2">Single-pass membrane protein</topology>
    </subcellularLocation>
    <subcellularLocation>
        <location evidence="1">Nucleus</location>
    </subcellularLocation>
</comment>
<reference evidence="16" key="1">
    <citation type="submission" date="2019-10" db="EMBL/GenBank/DDBJ databases">
        <title>Bird 10,000 Genomes (B10K) Project - Family phase.</title>
        <authorList>
            <person name="Zhang G."/>
        </authorList>
    </citation>
    <scope>NUCLEOTIDE SEQUENCE</scope>
    <source>
        <strain evidence="16">B10K-DU-012-30</strain>
        <tissue evidence="16">Muscle</tissue>
    </source>
</reference>
<dbReference type="GO" id="GO:0000978">
    <property type="term" value="F:RNA polymerase II cis-regulatory region sequence-specific DNA binding"/>
    <property type="evidence" value="ECO:0007669"/>
    <property type="project" value="TreeGrafter"/>
</dbReference>
<feature type="non-terminal residue" evidence="16">
    <location>
        <position position="1"/>
    </location>
</feature>
<organism evidence="16 17">
    <name type="scientific">Picathartes gymnocephalus</name>
    <name type="common">White-necked rockfowl</name>
    <dbReference type="NCBI Taxonomy" id="175131"/>
    <lineage>
        <taxon>Eukaryota</taxon>
        <taxon>Metazoa</taxon>
        <taxon>Chordata</taxon>
        <taxon>Craniata</taxon>
        <taxon>Vertebrata</taxon>
        <taxon>Euteleostomi</taxon>
        <taxon>Archelosauria</taxon>
        <taxon>Archosauria</taxon>
        <taxon>Dinosauria</taxon>
        <taxon>Saurischia</taxon>
        <taxon>Theropoda</taxon>
        <taxon>Coelurosauria</taxon>
        <taxon>Aves</taxon>
        <taxon>Neognathae</taxon>
        <taxon>Neoaves</taxon>
        <taxon>Telluraves</taxon>
        <taxon>Australaves</taxon>
        <taxon>Passeriformes</taxon>
        <taxon>Picathartidae</taxon>
        <taxon>Picathartes</taxon>
    </lineage>
</organism>
<evidence type="ECO:0000256" key="2">
    <source>
        <dbReference type="ARBA" id="ARBA00004389"/>
    </source>
</evidence>
<keyword evidence="9" id="KW-0472">Membrane</keyword>
<keyword evidence="11" id="KW-0834">Unfolded protein response</keyword>
<dbReference type="Proteomes" id="UP000631391">
    <property type="component" value="Unassembled WGS sequence"/>
</dbReference>
<keyword evidence="13" id="KW-0175">Coiled coil</keyword>
<dbReference type="FunFam" id="1.20.5.170:FF:000041">
    <property type="entry name" value="Cyclic AMP-dependent transcription factor ATF-6 beta"/>
    <property type="match status" value="1"/>
</dbReference>
<dbReference type="CDD" id="cd14700">
    <property type="entry name" value="bZIP_ATF6"/>
    <property type="match status" value="1"/>
</dbReference>
<evidence type="ECO:0000256" key="5">
    <source>
        <dbReference type="ARBA" id="ARBA00022824"/>
    </source>
</evidence>
<keyword evidence="7" id="KW-0805">Transcription regulation</keyword>
<keyword evidence="8" id="KW-0238">DNA-binding</keyword>
<evidence type="ECO:0000256" key="4">
    <source>
        <dbReference type="ARBA" id="ARBA00022692"/>
    </source>
</evidence>
<evidence type="ECO:0000256" key="12">
    <source>
        <dbReference type="ARBA" id="ARBA00023242"/>
    </source>
</evidence>
<keyword evidence="17" id="KW-1185">Reference proteome</keyword>
<evidence type="ECO:0000256" key="11">
    <source>
        <dbReference type="ARBA" id="ARBA00023230"/>
    </source>
</evidence>
<dbReference type="GO" id="GO:0005789">
    <property type="term" value="C:endoplasmic reticulum membrane"/>
    <property type="evidence" value="ECO:0007669"/>
    <property type="project" value="UniProtKB-SubCell"/>
</dbReference>
<comment type="caution">
    <text evidence="16">The sequence shown here is derived from an EMBL/GenBank/DDBJ whole genome shotgun (WGS) entry which is preliminary data.</text>
</comment>
<evidence type="ECO:0000313" key="16">
    <source>
        <dbReference type="EMBL" id="NWI39765.1"/>
    </source>
</evidence>
<comment type="similarity">
    <text evidence="3">Belongs to the bZIP family. ATF subfamily.</text>
</comment>
<evidence type="ECO:0000256" key="13">
    <source>
        <dbReference type="SAM" id="Coils"/>
    </source>
</evidence>
<dbReference type="AlphaFoldDB" id="A0A851B0P9"/>
<dbReference type="InterPro" id="IPR004827">
    <property type="entry name" value="bZIP"/>
</dbReference>
<feature type="coiled-coil region" evidence="13">
    <location>
        <begin position="271"/>
        <end position="312"/>
    </location>
</feature>
<keyword evidence="12" id="KW-0539">Nucleus</keyword>
<dbReference type="SMART" id="SM00338">
    <property type="entry name" value="BRLZ"/>
    <property type="match status" value="1"/>
</dbReference>
<dbReference type="PANTHER" id="PTHR46164">
    <property type="entry name" value="ATF6, ISOFORM C"/>
    <property type="match status" value="1"/>
</dbReference>
<evidence type="ECO:0000256" key="10">
    <source>
        <dbReference type="ARBA" id="ARBA00023163"/>
    </source>
</evidence>
<dbReference type="EMBL" id="WEKY01021179">
    <property type="protein sequence ID" value="NWI39765.1"/>
    <property type="molecule type" value="Genomic_DNA"/>
</dbReference>
<dbReference type="PANTHER" id="PTHR46164:SF1">
    <property type="entry name" value="CYCLIC AMP-DEPENDENT TRANSCRIPTION FACTOR ATF-6 ALPHA"/>
    <property type="match status" value="1"/>
</dbReference>
<feature type="region of interest" description="Disordered" evidence="14">
    <location>
        <begin position="79"/>
        <end position="108"/>
    </location>
</feature>
<proteinExistence type="inferred from homology"/>
<dbReference type="OrthoDB" id="644067at2759"/>
<keyword evidence="5" id="KW-0256">Endoplasmic reticulum</keyword>
<evidence type="ECO:0000256" key="7">
    <source>
        <dbReference type="ARBA" id="ARBA00023015"/>
    </source>
</evidence>
<evidence type="ECO:0000256" key="8">
    <source>
        <dbReference type="ARBA" id="ARBA00023125"/>
    </source>
</evidence>
<dbReference type="InterPro" id="IPR051882">
    <property type="entry name" value="ATF_bZIP_TF"/>
</dbReference>
<protein>
    <submittedName>
        <fullName evidence="16">ATF6A factor</fullName>
    </submittedName>
</protein>
<evidence type="ECO:0000256" key="6">
    <source>
        <dbReference type="ARBA" id="ARBA00022989"/>
    </source>
</evidence>
<evidence type="ECO:0000256" key="9">
    <source>
        <dbReference type="ARBA" id="ARBA00023136"/>
    </source>
</evidence>
<evidence type="ECO:0000256" key="3">
    <source>
        <dbReference type="ARBA" id="ARBA00009050"/>
    </source>
</evidence>
<keyword evidence="10" id="KW-0804">Transcription</keyword>
<sequence length="605" mass="66583">ENDLYNFHFDLDLMSWDSDLWSITGHAYADANVKTEPLSPANSSCSVPSPPSVGSPVQNVPDDVDFSCSSQMSPISLYSKSCRSPASPEGDGGKKPAVSISSRSGMRDKRCGQAVSRPLIQPKPLLPAVPEAQANIGIPAKTIIIQTLPTLVPLPKNQPVVNIQPAPPKGPSVVLPQPAVVQLQASGVLPASQPVIAVTGGAPALQNQAVNALPPAAGNGSGSGKIPVTKPLLQGSAPATGLDVNVLRRQQRMIKNRESAFQSRKKKKEYMLGLEARLEAALLENEKLKKENNTLKRQLDEVVLENQKLKVSSPKRRTLCVMVILAFIMLNYAPFEGLTENIGCLIGIVTHLFQRSHGSSWNIQGSAGVSAHSQIWYDRSVSDNKALMIVSEEPLLYISPPPPPCRPLINRTESLRLAHELRGWVHRHEVEQTRSRRLNNSQSILVTQVSLSAKAGSQLMAMPYTDTSLSRNSGNELQVYYASPRSYQDFFEAIHRREDTFYVVSFRRDHLLLPATTHNKTRRPKMSIVLPAVNINENVINGQDYEVMMQIDCEVMDTRILHIKSSSVPPYLREQRRNHTNTFYSSSPSVPQTPHALRAIVKSLQ</sequence>
<dbReference type="GO" id="GO:0000981">
    <property type="term" value="F:DNA-binding transcription factor activity, RNA polymerase II-specific"/>
    <property type="evidence" value="ECO:0007669"/>
    <property type="project" value="TreeGrafter"/>
</dbReference>
<evidence type="ECO:0000259" key="15">
    <source>
        <dbReference type="PROSITE" id="PS50217"/>
    </source>
</evidence>
<dbReference type="Gene3D" id="1.20.5.170">
    <property type="match status" value="1"/>
</dbReference>
<evidence type="ECO:0000256" key="14">
    <source>
        <dbReference type="SAM" id="MobiDB-lite"/>
    </source>
</evidence>
<dbReference type="SUPFAM" id="SSF57959">
    <property type="entry name" value="Leucine zipper domain"/>
    <property type="match status" value="1"/>
</dbReference>
<feature type="region of interest" description="Disordered" evidence="14">
    <location>
        <begin position="38"/>
        <end position="62"/>
    </location>
</feature>
<dbReference type="PROSITE" id="PS00036">
    <property type="entry name" value="BZIP_BASIC"/>
    <property type="match status" value="1"/>
</dbReference>
<feature type="domain" description="BZIP" evidence="15">
    <location>
        <begin position="246"/>
        <end position="309"/>
    </location>
</feature>
<feature type="non-terminal residue" evidence="16">
    <location>
        <position position="605"/>
    </location>
</feature>
<evidence type="ECO:0000256" key="1">
    <source>
        <dbReference type="ARBA" id="ARBA00004123"/>
    </source>
</evidence>